<feature type="non-terminal residue" evidence="1">
    <location>
        <position position="1"/>
    </location>
</feature>
<gene>
    <name evidence="1" type="ORF">ILEXP_LOCUS8919</name>
</gene>
<comment type="caution">
    <text evidence="1">The sequence shown here is derived from an EMBL/GenBank/DDBJ whole genome shotgun (WGS) entry which is preliminary data.</text>
</comment>
<sequence length="177" mass="20712">ITLISNEAMEDRNKFLDSKKDLKLATSESAISDLYSQVKKAVEEKEALSLKVSELSFALKKKDSKLSNVQEKKEFELAEAVKVTTMAKVKEYKHSFDFKKEMLEYYNNGFEDLKTRGMLAFPSLTSQESNFRMILPQSLRRKERMKRRLVMRPLAQLLWILKTRSILGLRRKAIRRT</sequence>
<accession>A0ABC8RH39</accession>
<name>A0ABC8RH39_9AQUA</name>
<keyword evidence="2" id="KW-1185">Reference proteome</keyword>
<evidence type="ECO:0000313" key="1">
    <source>
        <dbReference type="EMBL" id="CAK9141342.1"/>
    </source>
</evidence>
<dbReference type="Proteomes" id="UP001642360">
    <property type="component" value="Unassembled WGS sequence"/>
</dbReference>
<protein>
    <submittedName>
        <fullName evidence="1">Uncharacterized protein</fullName>
    </submittedName>
</protein>
<dbReference type="EMBL" id="CAUOFW020001125">
    <property type="protein sequence ID" value="CAK9141342.1"/>
    <property type="molecule type" value="Genomic_DNA"/>
</dbReference>
<evidence type="ECO:0000313" key="2">
    <source>
        <dbReference type="Proteomes" id="UP001642360"/>
    </source>
</evidence>
<organism evidence="1 2">
    <name type="scientific">Ilex paraguariensis</name>
    <name type="common">yerba mate</name>
    <dbReference type="NCBI Taxonomy" id="185542"/>
    <lineage>
        <taxon>Eukaryota</taxon>
        <taxon>Viridiplantae</taxon>
        <taxon>Streptophyta</taxon>
        <taxon>Embryophyta</taxon>
        <taxon>Tracheophyta</taxon>
        <taxon>Spermatophyta</taxon>
        <taxon>Magnoliopsida</taxon>
        <taxon>eudicotyledons</taxon>
        <taxon>Gunneridae</taxon>
        <taxon>Pentapetalae</taxon>
        <taxon>asterids</taxon>
        <taxon>campanulids</taxon>
        <taxon>Aquifoliales</taxon>
        <taxon>Aquifoliaceae</taxon>
        <taxon>Ilex</taxon>
    </lineage>
</organism>
<dbReference type="AlphaFoldDB" id="A0ABC8RH39"/>
<proteinExistence type="predicted"/>
<reference evidence="1 2" key="1">
    <citation type="submission" date="2024-02" db="EMBL/GenBank/DDBJ databases">
        <authorList>
            <person name="Vignale AGUSTIN F."/>
            <person name="Sosa J E."/>
            <person name="Modenutti C."/>
        </authorList>
    </citation>
    <scope>NUCLEOTIDE SEQUENCE [LARGE SCALE GENOMIC DNA]</scope>
</reference>